<feature type="domain" description="BOD1/SHG1" evidence="3">
    <location>
        <begin position="16"/>
        <end position="112"/>
    </location>
</feature>
<comment type="caution">
    <text evidence="4">The sequence shown here is derived from an EMBL/GenBank/DDBJ whole genome shotgun (WGS) entry which is preliminary data.</text>
</comment>
<feature type="compositionally biased region" description="Polar residues" evidence="2">
    <location>
        <begin position="364"/>
        <end position="394"/>
    </location>
</feature>
<feature type="compositionally biased region" description="Basic and acidic residues" evidence="2">
    <location>
        <begin position="672"/>
        <end position="696"/>
    </location>
</feature>
<reference evidence="4 5" key="1">
    <citation type="submission" date="2024-06" db="EMBL/GenBank/DDBJ databases">
        <title>A chromosome-level genome assembly of beet webworm, Loxostege sticticalis.</title>
        <authorList>
            <person name="Zhang Y."/>
        </authorList>
    </citation>
    <scope>NUCLEOTIDE SEQUENCE [LARGE SCALE GENOMIC DNA]</scope>
    <source>
        <strain evidence="4">AQ028</strain>
        <tissue evidence="4">Male pupae</tissue>
    </source>
</reference>
<feature type="coiled-coil region" evidence="1">
    <location>
        <begin position="735"/>
        <end position="765"/>
    </location>
</feature>
<dbReference type="PANTHER" id="PTHR31532">
    <property type="entry name" value="BIORIENTATION OF CHROMOSOMES IN CELL DIVISION 1 FAMILY MEMBER"/>
    <property type="match status" value="1"/>
</dbReference>
<evidence type="ECO:0000256" key="1">
    <source>
        <dbReference type="SAM" id="Coils"/>
    </source>
</evidence>
<feature type="compositionally biased region" description="Low complexity" evidence="2">
    <location>
        <begin position="629"/>
        <end position="645"/>
    </location>
</feature>
<accession>A0ABD0SBZ3</accession>
<feature type="region of interest" description="Disordered" evidence="2">
    <location>
        <begin position="255"/>
        <end position="696"/>
    </location>
</feature>
<evidence type="ECO:0000313" key="4">
    <source>
        <dbReference type="EMBL" id="KAL0811575.1"/>
    </source>
</evidence>
<proteinExistence type="predicted"/>
<dbReference type="Pfam" id="PF05205">
    <property type="entry name" value="COMPASS-Shg1"/>
    <property type="match status" value="1"/>
</dbReference>
<evidence type="ECO:0000313" key="5">
    <source>
        <dbReference type="Proteomes" id="UP001549921"/>
    </source>
</evidence>
<feature type="compositionally biased region" description="Basic residues" evidence="2">
    <location>
        <begin position="433"/>
        <end position="449"/>
    </location>
</feature>
<keyword evidence="1" id="KW-0175">Coiled coil</keyword>
<feature type="compositionally biased region" description="Polar residues" evidence="2">
    <location>
        <begin position="297"/>
        <end position="317"/>
    </location>
</feature>
<dbReference type="InterPro" id="IPR055264">
    <property type="entry name" value="BOD1/SHG1_dom"/>
</dbReference>
<feature type="compositionally biased region" description="Basic and acidic residues" evidence="2">
    <location>
        <begin position="421"/>
        <end position="432"/>
    </location>
</feature>
<feature type="compositionally biased region" description="Basic residues" evidence="2">
    <location>
        <begin position="1241"/>
        <end position="1259"/>
    </location>
</feature>
<feature type="compositionally biased region" description="Basic and acidic residues" evidence="2">
    <location>
        <begin position="450"/>
        <end position="505"/>
    </location>
</feature>
<feature type="region of interest" description="Disordered" evidence="2">
    <location>
        <begin position="132"/>
        <end position="203"/>
    </location>
</feature>
<feature type="region of interest" description="Disordered" evidence="2">
    <location>
        <begin position="1206"/>
        <end position="1288"/>
    </location>
</feature>
<gene>
    <name evidence="4" type="ORF">ABMA28_009958</name>
</gene>
<feature type="compositionally biased region" description="Polar residues" evidence="2">
    <location>
        <begin position="1261"/>
        <end position="1282"/>
    </location>
</feature>
<dbReference type="PANTHER" id="PTHR31532:SF10">
    <property type="entry name" value="BIORIENTATION OF CHROMOSOMES IN CELL DIVISION PROTEIN 1-LIKE 1"/>
    <property type="match status" value="1"/>
</dbReference>
<feature type="compositionally biased region" description="Low complexity" evidence="2">
    <location>
        <begin position="654"/>
        <end position="671"/>
    </location>
</feature>
<dbReference type="EMBL" id="JBEDNZ010000024">
    <property type="protein sequence ID" value="KAL0811575.1"/>
    <property type="molecule type" value="Genomic_DNA"/>
</dbReference>
<feature type="compositionally biased region" description="Basic and acidic residues" evidence="2">
    <location>
        <begin position="171"/>
        <end position="201"/>
    </location>
</feature>
<sequence>MAHLQYIPGDPRLVDQLVYELKSKGIFDQFRKDCIADVDTRPAYQNLRQRVENSVTTFLARQCWKPDLNKNQLREKLRKHILDGNYLEQGVERIVDQVVNPKVASVFIPQVEDLVYNYLGITRKKTAPVAETSNGKVTDNDLLPTDLEAVSPGSVKSNDDKNDVMEISQGEDSKMEIDIEKTKEEKGNTNEIDKEKTDETRLSGISELSSNESMASIDKSTIPLPSEEIKLENIPAPVNSPPISTNVKVELEKIELPEEPNPTDIPLPDETPKSEKETYFKPVNSDDDDSSSDSSLRRNMSPLTPIRNFNNENSCDAQQAFEDEDTKVEKKETLEPSTFRFTIESKATENSSDAVKTEKKETEQANLSYQFNNQMNINTFNTPMYDDSSNSTHLQIDYESDANSKFNVENKVPEPDLNSGDSRKDKKSEERKSSHRSSSSHHRDSHRHSSSKDRRSDSKQSSSKDSKSDRKSSKDDHKSSSKSSHKEKSSERDKKDDKKDRDSSKHRSSHKSTSSSTHKDSKSHRSSSSSQRHSSSSKHTDEKRSSSSSHRDKSERSSDKYSKEKSSKESKSSSSSHRSDKDRKSSSSSKSKSDEKERQKKDKKDTDDHYSASGRGNHTRRSTDRDSNDGSSSSKGSHHPTSSKSSENKKESKGSTSKSDNTSTSGDSTSPSDKDHTTEKNKNESKNKNKDMPQVKPVVRIENHLETPISSPPRLPFVPDVTLKKPKFAANMQEARKLMKMRKFLDEEQKRMNQEAALLLEFQANVRPSLSQVYSSIPGPELEFACVTSSQREMIIGDSKIHSETAKSANAENVEPRNDTISDILTAAEQVDNIEENNLETEEIHLENVQTEAIVVEGEIDDEANQQSNTASVQIENIIEEDITSCEMDVDTTIDDKKIQIIDNTALLDHTQVSNEDGNEENSVLIVNEPVTVECVEIVSQGDEISDSDGIEAQLQSLMQDDDENKHPEYFQVTIITEELSESEEIIEKPDTIPEDSNTLEVVTQIKEEICADEPEFEYFAEHEKYNAELERDRFSKFLKSYTERSFSNKIHVINCDSYEESIIKEVSQSFGEFEIVNYYKNGHLKLNTANVVKNVNVSSEISLPVDKISHRNPKSPSLMFSPVKSECSFELSSDYDAKLEEMVSKTSRKEIMEIILGNVTDETTSESSEMPTIDYCTESNIESDTETTMKRKFCEVESSVNNNRQVLTPNKIRKLSGSDQISSTTEESEETSNNNVSHPIRSKYLGRAKRVGLPRPRKTNLPNSPSSDKSVENYEQNTTPNGRMKPRKVQRYDTADLYKPKLHYLSRRNNIS</sequence>
<feature type="compositionally biased region" description="Basic and acidic residues" evidence="2">
    <location>
        <begin position="270"/>
        <end position="279"/>
    </location>
</feature>
<evidence type="ECO:0000256" key="2">
    <source>
        <dbReference type="SAM" id="MobiDB-lite"/>
    </source>
</evidence>
<protein>
    <recommendedName>
        <fullName evidence="3">BOD1/SHG1 domain-containing protein</fullName>
    </recommendedName>
</protein>
<evidence type="ECO:0000259" key="3">
    <source>
        <dbReference type="Pfam" id="PF05205"/>
    </source>
</evidence>
<feature type="compositionally biased region" description="Basic and acidic residues" evidence="2">
    <location>
        <begin position="538"/>
        <end position="610"/>
    </location>
</feature>
<name>A0ABD0SBZ3_LOXSC</name>
<dbReference type="Proteomes" id="UP001549921">
    <property type="component" value="Unassembled WGS sequence"/>
</dbReference>
<organism evidence="4 5">
    <name type="scientific">Loxostege sticticalis</name>
    <name type="common">Beet webworm moth</name>
    <dbReference type="NCBI Taxonomy" id="481309"/>
    <lineage>
        <taxon>Eukaryota</taxon>
        <taxon>Metazoa</taxon>
        <taxon>Ecdysozoa</taxon>
        <taxon>Arthropoda</taxon>
        <taxon>Hexapoda</taxon>
        <taxon>Insecta</taxon>
        <taxon>Pterygota</taxon>
        <taxon>Neoptera</taxon>
        <taxon>Endopterygota</taxon>
        <taxon>Lepidoptera</taxon>
        <taxon>Glossata</taxon>
        <taxon>Ditrysia</taxon>
        <taxon>Pyraloidea</taxon>
        <taxon>Crambidae</taxon>
        <taxon>Pyraustinae</taxon>
        <taxon>Loxostege</taxon>
    </lineage>
</organism>